<evidence type="ECO:0008006" key="5">
    <source>
        <dbReference type="Google" id="ProtNLM"/>
    </source>
</evidence>
<comment type="caution">
    <text evidence="3">The sequence shown here is derived from an EMBL/GenBank/DDBJ whole genome shotgun (WGS) entry which is preliminary data.</text>
</comment>
<evidence type="ECO:0000313" key="3">
    <source>
        <dbReference type="EMBL" id="MXP10157.1"/>
    </source>
</evidence>
<evidence type="ECO:0000313" key="4">
    <source>
        <dbReference type="Proteomes" id="UP000429229"/>
    </source>
</evidence>
<evidence type="ECO:0000256" key="1">
    <source>
        <dbReference type="SAM" id="MobiDB-lite"/>
    </source>
</evidence>
<feature type="region of interest" description="Disordered" evidence="1">
    <location>
        <begin position="25"/>
        <end position="133"/>
    </location>
</feature>
<evidence type="ECO:0000256" key="2">
    <source>
        <dbReference type="SAM" id="SignalP"/>
    </source>
</evidence>
<reference evidence="3 4" key="1">
    <citation type="submission" date="2019-12" db="EMBL/GenBank/DDBJ databases">
        <title>Genomic-based taxomic classification of the family Erythrobacteraceae.</title>
        <authorList>
            <person name="Xu L."/>
        </authorList>
    </citation>
    <scope>NUCLEOTIDE SEQUENCE [LARGE SCALE GENOMIC DNA]</scope>
    <source>
        <strain evidence="3 4">LMG 29519</strain>
    </source>
</reference>
<keyword evidence="4" id="KW-1185">Reference proteome</keyword>
<sequence length="334" mass="37324">MRRVLIGTAAVAIAAMTAAYSLPADAQGRGHDKNKGPGSEQAQHPGKGNGKKADRGPKMKDRSPQMQARGNSPGNDKARLQDTRMERTPDRRDPPPMAAAKGKAGTPPARMTDTRGPDRRDERDRDYYRSDDRYRDNDGPFFARFERGGNKGLIDGCPPGLAKKNNGCLPPGQAKKRDDRYRSNWFGFDGRDDYRYRDGYMVRYGDNGIAGYIPLLAGALSVGQEWPGQFGVQSVPDYYRSYYNLGDSYRYYDNTLYRLDPKTQAITSIAALITGDDITVGQAMPQGYDVYNVPLGYRDRYQDGPEAYYRYSDGYIYKVDPKTRLVAAAIELLS</sequence>
<accession>A0A6I4U773</accession>
<gene>
    <name evidence="3" type="ORF">GRI68_08190</name>
</gene>
<dbReference type="EMBL" id="WTYR01000001">
    <property type="protein sequence ID" value="MXP10157.1"/>
    <property type="molecule type" value="Genomic_DNA"/>
</dbReference>
<feature type="compositionally biased region" description="Basic and acidic residues" evidence="1">
    <location>
        <begin position="51"/>
        <end position="63"/>
    </location>
</feature>
<protein>
    <recommendedName>
        <fullName evidence="5">RcnB family protein</fullName>
    </recommendedName>
</protein>
<name>A0A6I4U773_9SPHN</name>
<feature type="compositionally biased region" description="Low complexity" evidence="1">
    <location>
        <begin position="98"/>
        <end position="109"/>
    </location>
</feature>
<dbReference type="Proteomes" id="UP000429229">
    <property type="component" value="Unassembled WGS sequence"/>
</dbReference>
<feature type="signal peptide" evidence="2">
    <location>
        <begin position="1"/>
        <end position="26"/>
    </location>
</feature>
<keyword evidence="2" id="KW-0732">Signal</keyword>
<feature type="chain" id="PRO_5026356746" description="RcnB family protein" evidence="2">
    <location>
        <begin position="27"/>
        <end position="334"/>
    </location>
</feature>
<feature type="compositionally biased region" description="Polar residues" evidence="1">
    <location>
        <begin position="64"/>
        <end position="74"/>
    </location>
</feature>
<feature type="compositionally biased region" description="Basic and acidic residues" evidence="1">
    <location>
        <begin position="112"/>
        <end position="133"/>
    </location>
</feature>
<feature type="compositionally biased region" description="Basic and acidic residues" evidence="1">
    <location>
        <begin position="76"/>
        <end position="94"/>
    </location>
</feature>
<organism evidence="3 4">
    <name type="scientific">Alteriqipengyuania halimionae</name>
    <dbReference type="NCBI Taxonomy" id="1926630"/>
    <lineage>
        <taxon>Bacteria</taxon>
        <taxon>Pseudomonadati</taxon>
        <taxon>Pseudomonadota</taxon>
        <taxon>Alphaproteobacteria</taxon>
        <taxon>Sphingomonadales</taxon>
        <taxon>Erythrobacteraceae</taxon>
        <taxon>Alteriqipengyuania</taxon>
    </lineage>
</organism>
<dbReference type="AlphaFoldDB" id="A0A6I4U773"/>
<dbReference type="RefSeq" id="WP_199799734.1">
    <property type="nucleotide sequence ID" value="NZ_WTYR01000001.1"/>
</dbReference>
<proteinExistence type="predicted"/>